<feature type="chain" id="PRO_5008580188" description="Protein unc-79 homolog" evidence="2">
    <location>
        <begin position="18"/>
        <end position="1348"/>
    </location>
</feature>
<feature type="region of interest" description="Disordered" evidence="1">
    <location>
        <begin position="170"/>
        <end position="300"/>
    </location>
</feature>
<feature type="signal peptide" evidence="2">
    <location>
        <begin position="1"/>
        <end position="17"/>
    </location>
</feature>
<feature type="compositionally biased region" description="Basic and acidic residues" evidence="1">
    <location>
        <begin position="192"/>
        <end position="201"/>
    </location>
</feature>
<proteinExistence type="predicted"/>
<gene>
    <name evidence="3" type="ORF">g.10172</name>
</gene>
<evidence type="ECO:0008006" key="4">
    <source>
        <dbReference type="Google" id="ProtNLM"/>
    </source>
</evidence>
<organism evidence="3">
    <name type="scientific">Clastoptera arizonana</name>
    <name type="common">Arizona spittle bug</name>
    <dbReference type="NCBI Taxonomy" id="38151"/>
    <lineage>
        <taxon>Eukaryota</taxon>
        <taxon>Metazoa</taxon>
        <taxon>Ecdysozoa</taxon>
        <taxon>Arthropoda</taxon>
        <taxon>Hexapoda</taxon>
        <taxon>Insecta</taxon>
        <taxon>Pterygota</taxon>
        <taxon>Neoptera</taxon>
        <taxon>Paraneoptera</taxon>
        <taxon>Hemiptera</taxon>
        <taxon>Auchenorrhyncha</taxon>
        <taxon>Cercopoidea</taxon>
        <taxon>Clastopteridae</taxon>
        <taxon>Clastoptera</taxon>
    </lineage>
</organism>
<dbReference type="PANTHER" id="PTHR21696">
    <property type="entry name" value="PROTEIN UNC-79 HOMOLOG"/>
    <property type="match status" value="1"/>
</dbReference>
<dbReference type="PANTHER" id="PTHR21696:SF2">
    <property type="entry name" value="PROTEIN UNC-79 HOMOLOG"/>
    <property type="match status" value="1"/>
</dbReference>
<feature type="compositionally biased region" description="Low complexity" evidence="1">
    <location>
        <begin position="430"/>
        <end position="439"/>
    </location>
</feature>
<evidence type="ECO:0000256" key="2">
    <source>
        <dbReference type="SAM" id="SignalP"/>
    </source>
</evidence>
<feature type="compositionally biased region" description="Polar residues" evidence="1">
    <location>
        <begin position="266"/>
        <end position="282"/>
    </location>
</feature>
<sequence>MHLLIFLFMQFLSRSEQAYPSDEKLLAKTQSIVLHHLYLLLGYNQNARGFYLPPNQVRQSPAFNAFISNLPQLLDQNHLIGWMIFPTCLNLLQYCPCPPHHNTPEIQPNPTYSLWHLEPHSRRCWLLAVLVLLYKYQYSQEPLNIQLQSLVRIVINTLDGQHHVCRRIPPTVVMEGPPSRSRDVSQPSLGVDGDHSGDRLETPPLSPMYSGADGHVSVTTSKGKVSAVYHQKSPTSMETHWEEDAAHTSRYSTETEETESELAAIQENNKSDSTVHGSSQGSFEEGEDTDGKKKANDPIKCPRPVWFLGSDDHSIQKSNGMSQKWGVREGMKMLVSSSLFSVSPRPSLFSQPSPEVIKTPTITMTNVSAISSAVPIEEATTRVFKFPKHNLEKERSLEKEIETWPDNSQHGSPVPRPIGRNKRISDGGNTPTSTSSSTPTPTPTSHPPWQIEGPGTHFKANTSTPSQERLLPIGNTRPVYKPIARPRHEENMTYCSPDSPLSKMDVITVGSPVDPNTCNSDLNSFYSVSQLELPPPERLLPIGSLPSLVQHVRQVLGVPNCDHGENKTPDQNPTRSPSDLDSLSFTKQDSFEKPDIQLAGRSTSPRRLCKQVALESPPPQLLPEHDHLFFRKNVLNSGKSGENVRTLRQKMKTHTPFSMGSYSQWVEHPRRPGSWYGAAQLHPMLDPATQQACHASFELKQSSLRIGDDCVYDRCGECGTVKEEYSDEELGLCIVILGTFIHREPALAAPLLPDILSIVAKLALSATYPWQCESNMYLPGGAISVAHQFLRCVLHQLAPNGVFVQMFQTHVKDSSRMQFFRSVAQALLDFNELNPIAPLQLLLEGLNSKKSLPLDILPVVLHNVACYLDCLPLEAGLGPGSGTWSGLLTQLELLFRRITLVLNSLNDVTPLLRIMISVLRVPGVSACKGILEPFSKVLSFGIQNFVLKYHYLADLCYLCNRAFTRDREKQMLTRMVIFELVQALKFKTAIPDSNFLMLINFVLQDVGGTMPLTVAMEDNIPVSCIDGPMYNNNTSAGECMRQHISDAMDFLSDFHTLGKIKSYCKGMAVGLNEDTLGGTLKNGIAQYVALELMRGNSRDNRAAARCLPWLYNSASTLQQGPREFLDCVCHIRLLSWLLLGALSHTALHSSPCMPIPQDASCHIADHVQVIMAGFAEQSKASVLHMSSLFHAFVLCQLWTVYLEQGASSNLPSSEQHATTMSILFDFWGKITPCILQLVSHSKALAEMVNLHFLSLLEALVECNSAILSKLMPIWSPVLFAHYVQLPGHLQVRLQGCRNLPPNTSVTPPQSNPVQPAHNPALLRWLQRLQFKMGQIELQSSAATHFYSL</sequence>
<evidence type="ECO:0000256" key="1">
    <source>
        <dbReference type="SAM" id="MobiDB-lite"/>
    </source>
</evidence>
<evidence type="ECO:0000313" key="3">
    <source>
        <dbReference type="EMBL" id="JAS08231.1"/>
    </source>
</evidence>
<accession>A0A1B6C403</accession>
<dbReference type="InterPro" id="IPR024855">
    <property type="entry name" value="UNC79"/>
</dbReference>
<name>A0A1B6C403_9HEMI</name>
<protein>
    <recommendedName>
        <fullName evidence="4">Protein unc-79 homolog</fullName>
    </recommendedName>
</protein>
<feature type="region of interest" description="Disordered" evidence="1">
    <location>
        <begin position="397"/>
        <end position="475"/>
    </location>
</feature>
<keyword evidence="2" id="KW-0732">Signal</keyword>
<dbReference type="EMBL" id="GEDC01029067">
    <property type="protein sequence ID" value="JAS08231.1"/>
    <property type="molecule type" value="Transcribed_RNA"/>
</dbReference>
<reference evidence="3" key="1">
    <citation type="submission" date="2015-12" db="EMBL/GenBank/DDBJ databases">
        <title>De novo transcriptome assembly of four potential Pierce s Disease insect vectors from Arizona vineyards.</title>
        <authorList>
            <person name="Tassone E.E."/>
        </authorList>
    </citation>
    <scope>NUCLEOTIDE SEQUENCE</scope>
</reference>
<feature type="compositionally biased region" description="Polar residues" evidence="1">
    <location>
        <begin position="569"/>
        <end position="588"/>
    </location>
</feature>
<feature type="region of interest" description="Disordered" evidence="1">
    <location>
        <begin position="559"/>
        <end position="604"/>
    </location>
</feature>